<evidence type="ECO:0008006" key="4">
    <source>
        <dbReference type="Google" id="ProtNLM"/>
    </source>
</evidence>
<sequence>MKKVVRHCGISVCTVLLAAVSYGQSKADSGSFGIGVKGSLLGGGVEAAARVTHRTNVRAGFNMFSYSRTFNKDGVAYDGQLSFKTVEAHYDIFPFAGAFHVSPGVLIYAGTPITANASVPGNQTFSLGGTSYLSDLSVPVTGNGNIKFNQAAPMATIGWGNLVPRKSSKHFSIPVELGVAFQGSPKAALNLAGNVCNTDGTNCRTIASDSTVQANILSEQNKINNSMRFFKEYPIISVGFGYKF</sequence>
<dbReference type="EMBL" id="OMOD01000159">
    <property type="protein sequence ID" value="SPF46058.1"/>
    <property type="molecule type" value="Genomic_DNA"/>
</dbReference>
<keyword evidence="1" id="KW-0732">Signal</keyword>
<evidence type="ECO:0000256" key="1">
    <source>
        <dbReference type="SAM" id="SignalP"/>
    </source>
</evidence>
<dbReference type="Gene3D" id="2.40.160.170">
    <property type="match status" value="1"/>
</dbReference>
<proteinExistence type="predicted"/>
<accession>A0A2U3L2F6</accession>
<evidence type="ECO:0000313" key="2">
    <source>
        <dbReference type="EMBL" id="SPF46058.1"/>
    </source>
</evidence>
<organism evidence="2 3">
    <name type="scientific">Candidatus Sulfotelmatobacter kueseliae</name>
    <dbReference type="NCBI Taxonomy" id="2042962"/>
    <lineage>
        <taxon>Bacteria</taxon>
        <taxon>Pseudomonadati</taxon>
        <taxon>Acidobacteriota</taxon>
        <taxon>Terriglobia</taxon>
        <taxon>Terriglobales</taxon>
        <taxon>Candidatus Korobacteraceae</taxon>
        <taxon>Candidatus Sulfotelmatobacter</taxon>
    </lineage>
</organism>
<dbReference type="Proteomes" id="UP000238701">
    <property type="component" value="Unassembled WGS sequence"/>
</dbReference>
<name>A0A2U3L2F6_9BACT</name>
<reference evidence="3" key="1">
    <citation type="submission" date="2018-02" db="EMBL/GenBank/DDBJ databases">
        <authorList>
            <person name="Hausmann B."/>
        </authorList>
    </citation>
    <scope>NUCLEOTIDE SEQUENCE [LARGE SCALE GENOMIC DNA]</scope>
    <source>
        <strain evidence="3">Peat soil MAG SbA1</strain>
    </source>
</reference>
<dbReference type="OrthoDB" id="120519at2"/>
<protein>
    <recommendedName>
        <fullName evidence="4">Outer membrane protein beta-barrel domain-containing protein</fullName>
    </recommendedName>
</protein>
<feature type="signal peptide" evidence="1">
    <location>
        <begin position="1"/>
        <end position="18"/>
    </location>
</feature>
<feature type="chain" id="PRO_5015458730" description="Outer membrane protein beta-barrel domain-containing protein" evidence="1">
    <location>
        <begin position="19"/>
        <end position="244"/>
    </location>
</feature>
<dbReference type="AlphaFoldDB" id="A0A2U3L2F6"/>
<gene>
    <name evidence="2" type="ORF">SBA1_630007</name>
</gene>
<evidence type="ECO:0000313" key="3">
    <source>
        <dbReference type="Proteomes" id="UP000238701"/>
    </source>
</evidence>